<keyword evidence="6" id="KW-0732">Signal</keyword>
<protein>
    <submittedName>
        <fullName evidence="7">VCBS repeat-containing protein</fullName>
    </submittedName>
</protein>
<evidence type="ECO:0000256" key="6">
    <source>
        <dbReference type="SAM" id="SignalP"/>
    </source>
</evidence>
<evidence type="ECO:0000313" key="7">
    <source>
        <dbReference type="EMBL" id="MDC0723122.1"/>
    </source>
</evidence>
<accession>A0ABT5EE67</accession>
<comment type="subcellular location">
    <subcellularLocation>
        <location evidence="1">Membrane</location>
        <topology evidence="1">Single-pass membrane protein</topology>
    </subcellularLocation>
</comment>
<evidence type="ECO:0000256" key="3">
    <source>
        <dbReference type="ARBA" id="ARBA00022989"/>
    </source>
</evidence>
<dbReference type="Gene3D" id="2.130.10.130">
    <property type="entry name" value="Integrin alpha, N-terminal"/>
    <property type="match status" value="1"/>
</dbReference>
<dbReference type="Gene3D" id="2.60.40.10">
    <property type="entry name" value="Immunoglobulins"/>
    <property type="match status" value="1"/>
</dbReference>
<dbReference type="PANTHER" id="PTHR21419:SF23">
    <property type="entry name" value="PROTEIN DEFECTIVE IN EXINE FORMATION 1"/>
    <property type="match status" value="1"/>
</dbReference>
<keyword evidence="2" id="KW-0812">Transmembrane</keyword>
<reference evidence="7 8" key="1">
    <citation type="submission" date="2022-11" db="EMBL/GenBank/DDBJ databases">
        <title>Minimal conservation of predation-associated metabolite biosynthetic gene clusters underscores biosynthetic potential of Myxococcota including descriptions for ten novel species: Archangium lansinium sp. nov., Myxococcus landrumus sp. nov., Nannocystis bai.</title>
        <authorList>
            <person name="Ahearne A."/>
            <person name="Stevens C."/>
            <person name="Dowd S."/>
        </authorList>
    </citation>
    <scope>NUCLEOTIDE SEQUENCE [LARGE SCALE GENOMIC DNA]</scope>
    <source>
        <strain evidence="7 8">BB15-2</strain>
    </source>
</reference>
<evidence type="ECO:0000256" key="5">
    <source>
        <dbReference type="SAM" id="MobiDB-lite"/>
    </source>
</evidence>
<evidence type="ECO:0000256" key="4">
    <source>
        <dbReference type="ARBA" id="ARBA00023136"/>
    </source>
</evidence>
<feature type="region of interest" description="Disordered" evidence="5">
    <location>
        <begin position="31"/>
        <end position="74"/>
    </location>
</feature>
<dbReference type="SUPFAM" id="SSF69318">
    <property type="entry name" value="Integrin alpha N-terminal domain"/>
    <property type="match status" value="2"/>
</dbReference>
<organism evidence="7 8">
    <name type="scientific">Nannocystis bainbridge</name>
    <dbReference type="NCBI Taxonomy" id="2995303"/>
    <lineage>
        <taxon>Bacteria</taxon>
        <taxon>Pseudomonadati</taxon>
        <taxon>Myxococcota</taxon>
        <taxon>Polyangia</taxon>
        <taxon>Nannocystales</taxon>
        <taxon>Nannocystaceae</taxon>
        <taxon>Nannocystis</taxon>
    </lineage>
</organism>
<feature type="chain" id="PRO_5045093112" evidence="6">
    <location>
        <begin position="23"/>
        <end position="820"/>
    </location>
</feature>
<dbReference type="RefSeq" id="WP_272091659.1">
    <property type="nucleotide sequence ID" value="NZ_JAQNDL010000004.1"/>
</dbReference>
<feature type="signal peptide" evidence="6">
    <location>
        <begin position="1"/>
        <end position="22"/>
    </location>
</feature>
<dbReference type="EMBL" id="JAQNDL010000004">
    <property type="protein sequence ID" value="MDC0723122.1"/>
    <property type="molecule type" value="Genomic_DNA"/>
</dbReference>
<keyword evidence="8" id="KW-1185">Reference proteome</keyword>
<evidence type="ECO:0000256" key="2">
    <source>
        <dbReference type="ARBA" id="ARBA00022692"/>
    </source>
</evidence>
<comment type="caution">
    <text evidence="7">The sequence shown here is derived from an EMBL/GenBank/DDBJ whole genome shotgun (WGS) entry which is preliminary data.</text>
</comment>
<name>A0ABT5EE67_9BACT</name>
<dbReference type="InterPro" id="IPR013783">
    <property type="entry name" value="Ig-like_fold"/>
</dbReference>
<proteinExistence type="predicted"/>
<dbReference type="InterPro" id="IPR028994">
    <property type="entry name" value="Integrin_alpha_N"/>
</dbReference>
<dbReference type="PANTHER" id="PTHR21419">
    <property type="match status" value="1"/>
</dbReference>
<keyword evidence="3" id="KW-1133">Transmembrane helix</keyword>
<evidence type="ECO:0000313" key="8">
    <source>
        <dbReference type="Proteomes" id="UP001221686"/>
    </source>
</evidence>
<gene>
    <name evidence="7" type="ORF">POL25_39915</name>
</gene>
<evidence type="ECO:0000256" key="1">
    <source>
        <dbReference type="ARBA" id="ARBA00004167"/>
    </source>
</evidence>
<sequence>MQRTLWGLSSGWLLALVGAVGCGDNGGTVTASGGNTGSTTDSGTDGTASTAGVTTTVVPTTGPTTGMSGDETMTGATAVTTDGTATTTDGITSDSSSTTGGDDLCEGGTLCGEPATCCPAGNECLDDNCLPQCDSGVHCGPDLECCAIGNVCSGAECVMPGAPCQDSYDCQPGEYCEQTLGQCLPQPDPLTCEIVPEFDTLNAVPEWSWIEEEVFSSPAVADLDGDGVPEVVVNTTRYKDSDDYTVGVIIVLDGATGLEKFRIDHEPANNKFGSHGRTTVAVGDVSGDGLPDIVYTGRVSGGKSPIHAIDGMGNLLWTSHTANNVSATTRVDNGGITLANFDDDDQAEIVIGATLFDHDGLVVWNLNNNGGIVGSPASYAGGLSAVADLTGDGYPEIISGKQAWSVAWTPGDPPTVAVTELWNNTDGTDGWPAIADLDQNGTPEVILAATGNVRVLDGLTGKLWCGIDPTGVLCDGNDGMRTQPRAIPGGGLGGPPTVADFDGDGRPELAVAGASRYTVFDLNRDGEDIVKPNGDPNPAAGAIFRVWSATTQDQSSNATGSSVFDFQGDGAAEVTYNDECYARVYSGKDGTVLLQIENSSATIHEYPLVVDADADGNSELLMVATNVGGCNAPGYKQRKGVFLYGDAGDGWVPTRRVWTQHTYHVTGTTSAGNVPAKESDNWTTPGLNNYRQNVQGEGVFNAPDLTVQLSIGLGFCAEQLELIATVRNEGALGVPAGVIVDFYQGQDATGTLLQSTVTTTALLPGGSEKVKLLVQAPPGNMTADYFVEVDEPSKGNGAISECNEANNTDLTTAAACPSPG</sequence>
<dbReference type="PROSITE" id="PS51257">
    <property type="entry name" value="PROKAR_LIPOPROTEIN"/>
    <property type="match status" value="1"/>
</dbReference>
<dbReference type="Proteomes" id="UP001221686">
    <property type="component" value="Unassembled WGS sequence"/>
</dbReference>
<dbReference type="InterPro" id="IPR045232">
    <property type="entry name" value="FAM234"/>
</dbReference>
<keyword evidence="4" id="KW-0472">Membrane</keyword>